<accession>A0ABP0N3Y4</accession>
<dbReference type="Proteomes" id="UP001642484">
    <property type="component" value="Unassembled WGS sequence"/>
</dbReference>
<proteinExistence type="predicted"/>
<protein>
    <submittedName>
        <fullName evidence="2">Uncharacterized protein</fullName>
    </submittedName>
</protein>
<organism evidence="2 3">
    <name type="scientific">Durusdinium trenchii</name>
    <dbReference type="NCBI Taxonomy" id="1381693"/>
    <lineage>
        <taxon>Eukaryota</taxon>
        <taxon>Sar</taxon>
        <taxon>Alveolata</taxon>
        <taxon>Dinophyceae</taxon>
        <taxon>Suessiales</taxon>
        <taxon>Symbiodiniaceae</taxon>
        <taxon>Durusdinium</taxon>
    </lineage>
</organism>
<comment type="caution">
    <text evidence="2">The sequence shown here is derived from an EMBL/GenBank/DDBJ whole genome shotgun (WGS) entry which is preliminary data.</text>
</comment>
<feature type="region of interest" description="Disordered" evidence="1">
    <location>
        <begin position="277"/>
        <end position="296"/>
    </location>
</feature>
<evidence type="ECO:0000313" key="2">
    <source>
        <dbReference type="EMBL" id="CAK9058296.1"/>
    </source>
</evidence>
<evidence type="ECO:0000313" key="3">
    <source>
        <dbReference type="Proteomes" id="UP001642484"/>
    </source>
</evidence>
<name>A0ABP0N3Y4_9DINO</name>
<sequence length="700" mass="77420">MTALTAAKIPDAVQEKLIALGYESSEAFQFKDEGVLEAFLQHFLVTEKAVDNASETTWAFHPLVGKFKALWKNIMASRKSAPAPTADVDTAAQLNGNSGLVTALVGCNQSLSVVDPMRRDLEKKYTGTVLTLSSLPSMSLLNTIHAQKDCFLEALAFGAGFCEDQWDKELSAGPFQVQNLLQIRANAYSMVGACHLGSWSLYSNKFLEYYTKDVGENFRFPNVIEAEEADQQAVREIFSLCFNGASLDDAIATVVMDRDMLRQLLFLRPKLTLKPRDREPLKRSRPVEKPKPDTKKVWDKADDCDFELDQALQVHTSPWKSARENLQLARSLMMQDVEAGFAYILAGGIEEAKRKWGAHVAVGRLGLAEARSHGDASIISGANHACRVPEKVRLPGLHRVQRALSGSSPSWAWVALSFDVASAHKLVRVRPEEQGVGCFALGDELFVYRSCMCKLLDQNLLLSKHMDACDLRKGWKLHSALWTVFYNFDSASVRTSADSVWTCALFQNAVAVQQNLPLRCVDSPDIPCVADAFADSSGAGIGGWWATSVEPVQQDQVFWFSLPLDKTNLPHWLICKHLQSYIASFEALAQLLLLLGRVRGMERPFSYLLRLRQLCDNAGVAACTRKQLTLKLPLTYILQAISFHAIAHGVQLTSAHCAGERNEWADALSRGNLSGFAPSRRITFDLADILSAPWLASGHS</sequence>
<gene>
    <name evidence="2" type="ORF">CCMP2556_LOCUS28734</name>
</gene>
<reference evidence="2 3" key="1">
    <citation type="submission" date="2024-02" db="EMBL/GenBank/DDBJ databases">
        <authorList>
            <person name="Chen Y."/>
            <person name="Shah S."/>
            <person name="Dougan E. K."/>
            <person name="Thang M."/>
            <person name="Chan C."/>
        </authorList>
    </citation>
    <scope>NUCLEOTIDE SEQUENCE [LARGE SCALE GENOMIC DNA]</scope>
</reference>
<keyword evidence="3" id="KW-1185">Reference proteome</keyword>
<dbReference type="EMBL" id="CAXAMN010021358">
    <property type="protein sequence ID" value="CAK9058296.1"/>
    <property type="molecule type" value="Genomic_DNA"/>
</dbReference>
<evidence type="ECO:0000256" key="1">
    <source>
        <dbReference type="SAM" id="MobiDB-lite"/>
    </source>
</evidence>